<sequence>METTFTATCVKADYGDFFTDFGIHKDHAHIWGAKSEDVLEVKMCISENQSAPDWNAQEYWGWYDFELKEFSLIFPNYKLLFVCFPYGIKSAEDCGKGKAYRLEIINY</sequence>
<organism evidence="1">
    <name type="scientific">Myoviridae sp. ctPuP5</name>
    <dbReference type="NCBI Taxonomy" id="2823543"/>
    <lineage>
        <taxon>Viruses</taxon>
        <taxon>Duplodnaviria</taxon>
        <taxon>Heunggongvirae</taxon>
        <taxon>Uroviricota</taxon>
        <taxon>Caudoviricetes</taxon>
    </lineage>
</organism>
<protein>
    <submittedName>
        <fullName evidence="1">Uncharacterized protein</fullName>
    </submittedName>
</protein>
<evidence type="ECO:0000313" key="1">
    <source>
        <dbReference type="EMBL" id="DAD66654.1"/>
    </source>
</evidence>
<dbReference type="EMBL" id="BK014662">
    <property type="protein sequence ID" value="DAD66654.1"/>
    <property type="molecule type" value="Genomic_DNA"/>
</dbReference>
<reference evidence="1" key="1">
    <citation type="journal article" date="2021" name="Proc. Natl. Acad. Sci. U.S.A.">
        <title>A Catalog of Tens of Thousands of Viruses from Human Metagenomes Reveals Hidden Associations with Chronic Diseases.</title>
        <authorList>
            <person name="Tisza M.J."/>
            <person name="Buck C.B."/>
        </authorList>
    </citation>
    <scope>NUCLEOTIDE SEQUENCE</scope>
    <source>
        <strain evidence="1">CtPuP5</strain>
    </source>
</reference>
<proteinExistence type="predicted"/>
<name>A0A8S5L9T0_9CAUD</name>
<accession>A0A8S5L9T0</accession>